<reference evidence="3 4" key="1">
    <citation type="journal article" date="2024" name="Plant Biotechnol. J.">
        <title>Dendrobium thyrsiflorum genome and its molecular insights into genes involved in important horticultural traits.</title>
        <authorList>
            <person name="Chen B."/>
            <person name="Wang J.Y."/>
            <person name="Zheng P.J."/>
            <person name="Li K.L."/>
            <person name="Liang Y.M."/>
            <person name="Chen X.F."/>
            <person name="Zhang C."/>
            <person name="Zhao X."/>
            <person name="He X."/>
            <person name="Zhang G.Q."/>
            <person name="Liu Z.J."/>
            <person name="Xu Q."/>
        </authorList>
    </citation>
    <scope>NUCLEOTIDE SEQUENCE [LARGE SCALE GENOMIC DNA]</scope>
    <source>
        <strain evidence="3">GZMU011</strain>
    </source>
</reference>
<evidence type="ECO:0000259" key="2">
    <source>
        <dbReference type="Pfam" id="PF14111"/>
    </source>
</evidence>
<dbReference type="PANTHER" id="PTHR31286:SF179">
    <property type="entry name" value="RNASE H TYPE-1 DOMAIN-CONTAINING PROTEIN"/>
    <property type="match status" value="1"/>
</dbReference>
<keyword evidence="4" id="KW-1185">Reference proteome</keyword>
<dbReference type="Pfam" id="PF14111">
    <property type="entry name" value="DUF4283"/>
    <property type="match status" value="1"/>
</dbReference>
<evidence type="ECO:0000313" key="3">
    <source>
        <dbReference type="EMBL" id="KAL0926137.1"/>
    </source>
</evidence>
<gene>
    <name evidence="3" type="ORF">M5K25_004531</name>
</gene>
<comment type="caution">
    <text evidence="3">The sequence shown here is derived from an EMBL/GenBank/DDBJ whole genome shotgun (WGS) entry which is preliminary data.</text>
</comment>
<dbReference type="EMBL" id="JANQDX010000004">
    <property type="protein sequence ID" value="KAL0926137.1"/>
    <property type="molecule type" value="Genomic_DNA"/>
</dbReference>
<protein>
    <recommendedName>
        <fullName evidence="2">DUF4283 domain-containing protein</fullName>
    </recommendedName>
</protein>
<dbReference type="InterPro" id="IPR040256">
    <property type="entry name" value="At4g02000-like"/>
</dbReference>
<feature type="compositionally biased region" description="Basic and acidic residues" evidence="1">
    <location>
        <begin position="530"/>
        <end position="554"/>
    </location>
</feature>
<sequence length="724" mass="79528">MAGPSSSNPWFLHKDSTSGSFKEVLEGPIASAKIDFVHSSVKGIPALLFDDAVVSKLAAPFSFTLVGKFMLRRPNIDTIRKFFFNLKLSGAFSVGLMDQRHIAIQLSNDLDYSHIFSRRVYYILGCQMRLLKWTPDFDVREESPIALVWISFPNLRLHFYNNQVLFALASIFGRPLQTDQATSVISRPSVARVLVELDVSKKHPKEVWLGSEINGKPKEHVPVEGPKIGTETNVCEGEPSMLQCPIQVEEGDSVSRDGGDGYVNTHACNNVNEDGNKENVDEQMIAVLKREDFSINSVFLENKFDKILCEDFLPNNSNAQAMNAEELVEDGEFVVSPIPVNVSSNANSKEQDFSGKHKSICRQNIGELANSVEESDNNKFKLVSNMQVPPLSINKKNALAFPCPKVLCHVSSFAVVSLFRFSFSLGSGCSLSWMCWLVVTGFPIIFLVGGDAVFLCFAGSRTSGLKWWSAERRASDGGPAERRASGGCSEERRALDGGLAERQASGGGLVERRASSNGLAECRASGGGPAERRASGGGPAERRALGGSPEEHRALGGGPEECRALGGGPAELWRQVVVWRWFGRTLGLRWWSGGTPASGGGPTVVRQNSGDPVPLDGLIELWSHLEVLVLVGNLTEFRRQVVVRRRYDVRRWFDRTSCVRWWSGRMSGISWWSSRTSGVKWLSGRTSGLKQNVGCQVVVRQNIGPQMVVRQNIGPQIKGKLGVV</sequence>
<dbReference type="Proteomes" id="UP001552299">
    <property type="component" value="Unassembled WGS sequence"/>
</dbReference>
<evidence type="ECO:0000313" key="4">
    <source>
        <dbReference type="Proteomes" id="UP001552299"/>
    </source>
</evidence>
<evidence type="ECO:0000256" key="1">
    <source>
        <dbReference type="SAM" id="MobiDB-lite"/>
    </source>
</evidence>
<dbReference type="AlphaFoldDB" id="A0ABD0VUE3"/>
<accession>A0ABD0VUE3</accession>
<organism evidence="3 4">
    <name type="scientific">Dendrobium thyrsiflorum</name>
    <name type="common">Pinecone-like raceme dendrobium</name>
    <name type="synonym">Orchid</name>
    <dbReference type="NCBI Taxonomy" id="117978"/>
    <lineage>
        <taxon>Eukaryota</taxon>
        <taxon>Viridiplantae</taxon>
        <taxon>Streptophyta</taxon>
        <taxon>Embryophyta</taxon>
        <taxon>Tracheophyta</taxon>
        <taxon>Spermatophyta</taxon>
        <taxon>Magnoliopsida</taxon>
        <taxon>Liliopsida</taxon>
        <taxon>Asparagales</taxon>
        <taxon>Orchidaceae</taxon>
        <taxon>Epidendroideae</taxon>
        <taxon>Malaxideae</taxon>
        <taxon>Dendrobiinae</taxon>
        <taxon>Dendrobium</taxon>
    </lineage>
</organism>
<name>A0ABD0VUE3_DENTH</name>
<dbReference type="InterPro" id="IPR025558">
    <property type="entry name" value="DUF4283"/>
</dbReference>
<proteinExistence type="predicted"/>
<feature type="region of interest" description="Disordered" evidence="1">
    <location>
        <begin position="519"/>
        <end position="560"/>
    </location>
</feature>
<dbReference type="PANTHER" id="PTHR31286">
    <property type="entry name" value="GLYCINE-RICH CELL WALL STRUCTURAL PROTEIN 1.8-LIKE"/>
    <property type="match status" value="1"/>
</dbReference>
<feature type="domain" description="DUF4283" evidence="2">
    <location>
        <begin position="61"/>
        <end position="139"/>
    </location>
</feature>